<evidence type="ECO:0000313" key="2">
    <source>
        <dbReference type="EMBL" id="GHP02682.1"/>
    </source>
</evidence>
<evidence type="ECO:0000313" key="3">
    <source>
        <dbReference type="Proteomes" id="UP000660262"/>
    </source>
</evidence>
<dbReference type="OrthoDB" id="4362at2759"/>
<dbReference type="AlphaFoldDB" id="A0A830H7Z0"/>
<proteinExistence type="predicted"/>
<comment type="caution">
    <text evidence="2">The sequence shown here is derived from an EMBL/GenBank/DDBJ whole genome shotgun (WGS) entry which is preliminary data.</text>
</comment>
<feature type="compositionally biased region" description="Basic residues" evidence="1">
    <location>
        <begin position="18"/>
        <end position="30"/>
    </location>
</feature>
<name>A0A830H7Z0_9CHLO</name>
<accession>A0A830H7Z0</accession>
<dbReference type="Pfam" id="PF02672">
    <property type="entry name" value="CP12"/>
    <property type="match status" value="1"/>
</dbReference>
<protein>
    <submittedName>
        <fullName evidence="2">Uncharacterized protein</fullName>
    </submittedName>
</protein>
<reference evidence="2" key="1">
    <citation type="submission" date="2020-10" db="EMBL/GenBank/DDBJ databases">
        <title>Unveiling of a novel bifunctional photoreceptor, Dualchrome1, isolated from a cosmopolitan green alga.</title>
        <authorList>
            <person name="Suzuki S."/>
            <person name="Kawachi M."/>
        </authorList>
    </citation>
    <scope>NUCLEOTIDE SEQUENCE</scope>
    <source>
        <strain evidence="2">NIES 2893</strain>
    </source>
</reference>
<dbReference type="Proteomes" id="UP000660262">
    <property type="component" value="Unassembled WGS sequence"/>
</dbReference>
<gene>
    <name evidence="2" type="ORF">PPROV_000143700</name>
</gene>
<feature type="region of interest" description="Disordered" evidence="1">
    <location>
        <begin position="1"/>
        <end position="45"/>
    </location>
</feature>
<dbReference type="EMBL" id="BNJQ01000003">
    <property type="protein sequence ID" value="GHP02682.1"/>
    <property type="molecule type" value="Genomic_DNA"/>
</dbReference>
<sequence>MVTASCAARRTPSGTRTHNARTHNARRRQRNVSPRASQGSDSVPGIVPVDGELWARVQKQCEKDGVDSHKLVESLLSNWVKERDGFAEKTGTFAAAGQLERIFGRDEIAQLESALARAGEAANAAAREKDLETLQMLNDRIAAAVTEAQNVCAAEENNGNCAVLWDEVDELSNARNRYEKRLDQGT</sequence>
<feature type="compositionally biased region" description="Polar residues" evidence="1">
    <location>
        <begin position="31"/>
        <end position="41"/>
    </location>
</feature>
<evidence type="ECO:0000256" key="1">
    <source>
        <dbReference type="SAM" id="MobiDB-lite"/>
    </source>
</evidence>
<keyword evidence="3" id="KW-1185">Reference proteome</keyword>
<organism evidence="2 3">
    <name type="scientific">Pycnococcus provasolii</name>
    <dbReference type="NCBI Taxonomy" id="41880"/>
    <lineage>
        <taxon>Eukaryota</taxon>
        <taxon>Viridiplantae</taxon>
        <taxon>Chlorophyta</taxon>
        <taxon>Pseudoscourfieldiophyceae</taxon>
        <taxon>Pseudoscourfieldiales</taxon>
        <taxon>Pycnococcaceae</taxon>
        <taxon>Pycnococcus</taxon>
    </lineage>
</organism>